<reference evidence="2 3" key="1">
    <citation type="submission" date="2021-09" db="EMBL/GenBank/DDBJ databases">
        <title>Lysobacter sp. 13A isolated from the river sediment.</title>
        <authorList>
            <person name="Liu H."/>
            <person name="Li S."/>
            <person name="Mao S."/>
        </authorList>
    </citation>
    <scope>NUCLEOTIDE SEQUENCE [LARGE SCALE GENOMIC DNA]</scope>
    <source>
        <strain evidence="2 3">13A</strain>
    </source>
</reference>
<dbReference type="EC" id="2.3.1.-" evidence="2"/>
<dbReference type="SUPFAM" id="SSF55729">
    <property type="entry name" value="Acyl-CoA N-acyltransferases (Nat)"/>
    <property type="match status" value="1"/>
</dbReference>
<name>A0ABS7T465_9GAMM</name>
<dbReference type="Proteomes" id="UP001430954">
    <property type="component" value="Unassembled WGS sequence"/>
</dbReference>
<accession>A0ABS7T465</accession>
<dbReference type="InterPro" id="IPR016181">
    <property type="entry name" value="Acyl_CoA_acyltransferase"/>
</dbReference>
<comment type="caution">
    <text evidence="2">The sequence shown here is derived from an EMBL/GenBank/DDBJ whole genome shotgun (WGS) entry which is preliminary data.</text>
</comment>
<dbReference type="EMBL" id="JAINZW010000002">
    <property type="protein sequence ID" value="MBZ4038654.1"/>
    <property type="molecule type" value="Genomic_DNA"/>
</dbReference>
<feature type="domain" description="N-acetyltransferase" evidence="1">
    <location>
        <begin position="9"/>
        <end position="198"/>
    </location>
</feature>
<keyword evidence="2" id="KW-0808">Transferase</keyword>
<dbReference type="Pfam" id="PF00583">
    <property type="entry name" value="Acetyltransf_1"/>
    <property type="match status" value="1"/>
</dbReference>
<evidence type="ECO:0000313" key="2">
    <source>
        <dbReference type="EMBL" id="MBZ4038654.1"/>
    </source>
</evidence>
<dbReference type="GO" id="GO:0016746">
    <property type="term" value="F:acyltransferase activity"/>
    <property type="evidence" value="ECO:0007669"/>
    <property type="project" value="UniProtKB-KW"/>
</dbReference>
<organism evidence="2 3">
    <name type="scientific">Novilysobacter selenitireducens</name>
    <dbReference type="NCBI Taxonomy" id="2872639"/>
    <lineage>
        <taxon>Bacteria</taxon>
        <taxon>Pseudomonadati</taxon>
        <taxon>Pseudomonadota</taxon>
        <taxon>Gammaproteobacteria</taxon>
        <taxon>Lysobacterales</taxon>
        <taxon>Lysobacteraceae</taxon>
        <taxon>Novilysobacter</taxon>
    </lineage>
</organism>
<dbReference type="CDD" id="cd04301">
    <property type="entry name" value="NAT_SF"/>
    <property type="match status" value="1"/>
</dbReference>
<protein>
    <submittedName>
        <fullName evidence="2">GNAT family N-acetyltransferase</fullName>
        <ecNumber evidence="2">2.3.1.-</ecNumber>
    </submittedName>
</protein>
<evidence type="ECO:0000259" key="1">
    <source>
        <dbReference type="PROSITE" id="PS51186"/>
    </source>
</evidence>
<gene>
    <name evidence="2" type="ORF">K6753_03780</name>
</gene>
<dbReference type="Gene3D" id="3.40.630.30">
    <property type="match status" value="1"/>
</dbReference>
<sequence>MRTPEVRTVVGQAMEPYLDDLARLRMTVFGEWPYLYAGSYRYEFDYLLTYLRSPFSLAVLVLDEGRVVGASTGIPLVHESPEMLAPFARSSVQPEEVFYLGESVLLPAYRGRGLGHRFFEEREAHARAFGSYAWTGFAAVMRSDDDPRRPPFHRGNDAFWRKRGYQPRDGLTLSMRWPEPERGDVDHDLAFWMRPLERI</sequence>
<evidence type="ECO:0000313" key="3">
    <source>
        <dbReference type="Proteomes" id="UP001430954"/>
    </source>
</evidence>
<proteinExistence type="predicted"/>
<keyword evidence="3" id="KW-1185">Reference proteome</keyword>
<keyword evidence="2" id="KW-0012">Acyltransferase</keyword>
<dbReference type="RefSeq" id="WP_223675693.1">
    <property type="nucleotide sequence ID" value="NZ_JAINZW010000002.1"/>
</dbReference>
<dbReference type="PROSITE" id="PS51186">
    <property type="entry name" value="GNAT"/>
    <property type="match status" value="1"/>
</dbReference>
<dbReference type="InterPro" id="IPR000182">
    <property type="entry name" value="GNAT_dom"/>
</dbReference>